<proteinExistence type="predicted"/>
<feature type="compositionally biased region" description="Polar residues" evidence="1">
    <location>
        <begin position="232"/>
        <end position="244"/>
    </location>
</feature>
<evidence type="ECO:0000313" key="2">
    <source>
        <dbReference type="EMBL" id="MDR7355116.1"/>
    </source>
</evidence>
<evidence type="ECO:0000313" key="3">
    <source>
        <dbReference type="Proteomes" id="UP001183619"/>
    </source>
</evidence>
<comment type="caution">
    <text evidence="2">The sequence shown here is derived from an EMBL/GenBank/DDBJ whole genome shotgun (WGS) entry which is preliminary data.</text>
</comment>
<evidence type="ECO:0000256" key="1">
    <source>
        <dbReference type="SAM" id="MobiDB-lite"/>
    </source>
</evidence>
<organism evidence="2 3">
    <name type="scientific">Corynebacterium felinum</name>
    <dbReference type="NCBI Taxonomy" id="131318"/>
    <lineage>
        <taxon>Bacteria</taxon>
        <taxon>Bacillati</taxon>
        <taxon>Actinomycetota</taxon>
        <taxon>Actinomycetes</taxon>
        <taxon>Mycobacteriales</taxon>
        <taxon>Corynebacteriaceae</taxon>
        <taxon>Corynebacterium</taxon>
    </lineage>
</organism>
<dbReference type="EMBL" id="JAVDYF010000001">
    <property type="protein sequence ID" value="MDR7355116.1"/>
    <property type="molecule type" value="Genomic_DNA"/>
</dbReference>
<feature type="compositionally biased region" description="Low complexity" evidence="1">
    <location>
        <begin position="221"/>
        <end position="231"/>
    </location>
</feature>
<dbReference type="Proteomes" id="UP001183619">
    <property type="component" value="Unassembled WGS sequence"/>
</dbReference>
<protein>
    <submittedName>
        <fullName evidence="2">Uncharacterized protein</fullName>
    </submittedName>
</protein>
<feature type="region of interest" description="Disordered" evidence="1">
    <location>
        <begin position="221"/>
        <end position="262"/>
    </location>
</feature>
<dbReference type="RefSeq" id="WP_277105191.1">
    <property type="nucleotide sequence ID" value="NZ_BAAAJS010000068.1"/>
</dbReference>
<accession>A0ABU2B9Q8</accession>
<sequence length="262" mass="29361">MTTHSYRCEKSTNALRLRKAKEIREDLEEIATTPNNDEGIAHLVDGFGISPATAMAYINSIQLIETHAPALYAYFYEQALFPIEHIVGFCKPLLAITPKQLETIQDQLIESLKPNKQDQLIPQPGSLRSRVARLLPQLVEGYTPPVKKPRRQGISMRLDKAHNWHFTGILPEQSIAPILSHIHAVSTHFSWTPTQAFEKILIDYLGSRNTATILEKLTQTHSTSTFTETSTQLEASPLTPTDHSSPNRKHDNTLESTTSMSA</sequence>
<gene>
    <name evidence="2" type="ORF">J2S37_001654</name>
</gene>
<name>A0ABU2B9Q8_9CORY</name>
<keyword evidence="3" id="KW-1185">Reference proteome</keyword>
<reference evidence="2 3" key="1">
    <citation type="submission" date="2023-07" db="EMBL/GenBank/DDBJ databases">
        <title>Sequencing the genomes of 1000 actinobacteria strains.</title>
        <authorList>
            <person name="Klenk H.-P."/>
        </authorList>
    </citation>
    <scope>NUCLEOTIDE SEQUENCE [LARGE SCALE GENOMIC DNA]</scope>
    <source>
        <strain evidence="2 3">DSM 44508</strain>
    </source>
</reference>